<sequence length="94" mass="10912">MARWALMMENPPGPGAWHLFELMATVDGTHDEAVERFAEFVRLYRPKHPRYPVRMRRYRTADGWMVIGDGSSGGSFPYRFSISELEWDSGPITY</sequence>
<evidence type="ECO:0000313" key="2">
    <source>
        <dbReference type="Proteomes" id="UP001501637"/>
    </source>
</evidence>
<accession>A0ABP6N3A6</accession>
<name>A0ABP6N3A6_9ACTN</name>
<dbReference type="EMBL" id="BAAAUG010000141">
    <property type="protein sequence ID" value="GAA3135092.1"/>
    <property type="molecule type" value="Genomic_DNA"/>
</dbReference>
<dbReference type="RefSeq" id="WP_344526999.1">
    <property type="nucleotide sequence ID" value="NZ_BAAAUG010000141.1"/>
</dbReference>
<organism evidence="1 2">
    <name type="scientific">Streptomyces rectiviolaceus</name>
    <dbReference type="NCBI Taxonomy" id="332591"/>
    <lineage>
        <taxon>Bacteria</taxon>
        <taxon>Bacillati</taxon>
        <taxon>Actinomycetota</taxon>
        <taxon>Actinomycetes</taxon>
        <taxon>Kitasatosporales</taxon>
        <taxon>Streptomycetaceae</taxon>
        <taxon>Streptomyces</taxon>
    </lineage>
</organism>
<comment type="caution">
    <text evidence="1">The sequence shown here is derived from an EMBL/GenBank/DDBJ whole genome shotgun (WGS) entry which is preliminary data.</text>
</comment>
<evidence type="ECO:0000313" key="1">
    <source>
        <dbReference type="EMBL" id="GAA3135092.1"/>
    </source>
</evidence>
<proteinExistence type="predicted"/>
<reference evidence="2" key="1">
    <citation type="journal article" date="2019" name="Int. J. Syst. Evol. Microbiol.">
        <title>The Global Catalogue of Microorganisms (GCM) 10K type strain sequencing project: providing services to taxonomists for standard genome sequencing and annotation.</title>
        <authorList>
            <consortium name="The Broad Institute Genomics Platform"/>
            <consortium name="The Broad Institute Genome Sequencing Center for Infectious Disease"/>
            <person name="Wu L."/>
            <person name="Ma J."/>
        </authorList>
    </citation>
    <scope>NUCLEOTIDE SEQUENCE [LARGE SCALE GENOMIC DNA]</scope>
    <source>
        <strain evidence="2">JCM 9092</strain>
    </source>
</reference>
<protein>
    <submittedName>
        <fullName evidence="1">Uncharacterized protein</fullName>
    </submittedName>
</protein>
<keyword evidence="2" id="KW-1185">Reference proteome</keyword>
<gene>
    <name evidence="1" type="ORF">GCM10010449_64680</name>
</gene>
<dbReference type="Proteomes" id="UP001501637">
    <property type="component" value="Unassembled WGS sequence"/>
</dbReference>